<comment type="caution">
    <text evidence="3">The sequence shown here is derived from an EMBL/GenBank/DDBJ whole genome shotgun (WGS) entry which is preliminary data.</text>
</comment>
<reference evidence="3 4" key="1">
    <citation type="submission" date="2024-11" db="EMBL/GenBank/DDBJ databases">
        <authorList>
            <person name="Kaparullina E.N."/>
            <person name="Delegan Y.A."/>
            <person name="Doronina N.V."/>
        </authorList>
    </citation>
    <scope>NUCLEOTIDE SEQUENCE [LARGE SCALE GENOMIC DNA]</scope>
    <source>
        <strain evidence="3 4">7sh_L</strain>
    </source>
</reference>
<dbReference type="Proteomes" id="UP001617669">
    <property type="component" value="Unassembled WGS sequence"/>
</dbReference>
<feature type="transmembrane region" description="Helical" evidence="1">
    <location>
        <begin position="12"/>
        <end position="36"/>
    </location>
</feature>
<dbReference type="Pfam" id="PF11127">
    <property type="entry name" value="YgaP-like_TM"/>
    <property type="match status" value="1"/>
</dbReference>
<sequence length="65" mass="6934">MMKANVGGVDRALRVLIGLGLIAWAGLFQGPVWAYVGVLPLLSGLLRWCPAYSLLGVCTCRSSDK</sequence>
<proteinExistence type="predicted"/>
<protein>
    <submittedName>
        <fullName evidence="3">DUF2892 domain-containing protein</fullName>
    </submittedName>
</protein>
<gene>
    <name evidence="3" type="ORF">ACIKP9_04865</name>
</gene>
<keyword evidence="4" id="KW-1185">Reference proteome</keyword>
<keyword evidence="1" id="KW-1133">Transmembrane helix</keyword>
<feature type="domain" description="Inner membrane protein YgaP-like transmembrane" evidence="2">
    <location>
        <begin position="2"/>
        <end position="62"/>
    </location>
</feature>
<evidence type="ECO:0000313" key="4">
    <source>
        <dbReference type="Proteomes" id="UP001617669"/>
    </source>
</evidence>
<dbReference type="EMBL" id="JBIWXY010000001">
    <property type="protein sequence ID" value="MFJ5445551.1"/>
    <property type="molecule type" value="Genomic_DNA"/>
</dbReference>
<keyword evidence="1" id="KW-0812">Transmembrane</keyword>
<keyword evidence="1" id="KW-0472">Membrane</keyword>
<dbReference type="InterPro" id="IPR021309">
    <property type="entry name" value="YgaP-like_TM"/>
</dbReference>
<dbReference type="RefSeq" id="WP_400880020.1">
    <property type="nucleotide sequence ID" value="NZ_JBIWXY010000001.1"/>
</dbReference>
<accession>A0ABW8GJJ4</accession>
<evidence type="ECO:0000256" key="1">
    <source>
        <dbReference type="SAM" id="Phobius"/>
    </source>
</evidence>
<evidence type="ECO:0000259" key="2">
    <source>
        <dbReference type="Pfam" id="PF11127"/>
    </source>
</evidence>
<evidence type="ECO:0000313" key="3">
    <source>
        <dbReference type="EMBL" id="MFJ5445551.1"/>
    </source>
</evidence>
<name>A0ABW8GJJ4_9PROT</name>
<organism evidence="3 4">
    <name type="scientific">Methylobacillus methanolivorans</name>
    <dbReference type="NCBI Taxonomy" id="1848927"/>
    <lineage>
        <taxon>Bacteria</taxon>
        <taxon>Pseudomonadati</taxon>
        <taxon>Pseudomonadota</taxon>
        <taxon>Betaproteobacteria</taxon>
        <taxon>Nitrosomonadales</taxon>
        <taxon>Methylophilaceae</taxon>
        <taxon>Methylobacillus</taxon>
    </lineage>
</organism>